<evidence type="ECO:0000313" key="2">
    <source>
        <dbReference type="EMBL" id="JAD79277.1"/>
    </source>
</evidence>
<reference evidence="2" key="1">
    <citation type="submission" date="2014-09" db="EMBL/GenBank/DDBJ databases">
        <authorList>
            <person name="Magalhaes I.L.F."/>
            <person name="Oliveira U."/>
            <person name="Santos F.R."/>
            <person name="Vidigal T.H.D.A."/>
            <person name="Brescovit A.D."/>
            <person name="Santos A.J."/>
        </authorList>
    </citation>
    <scope>NUCLEOTIDE SEQUENCE</scope>
    <source>
        <tissue evidence="2">Shoot tissue taken approximately 20 cm above the soil surface</tissue>
    </source>
</reference>
<dbReference type="AlphaFoldDB" id="A0A0A9D697"/>
<protein>
    <submittedName>
        <fullName evidence="2">CP12-2</fullName>
    </submittedName>
</protein>
<feature type="region of interest" description="Disordered" evidence="1">
    <location>
        <begin position="12"/>
        <end position="33"/>
    </location>
</feature>
<dbReference type="EMBL" id="GBRH01218618">
    <property type="protein sequence ID" value="JAD79277.1"/>
    <property type="molecule type" value="Transcribed_RNA"/>
</dbReference>
<sequence>MHMLDCSLSCRRCGTRRSRGSPCSSSPAGRSCP</sequence>
<reference evidence="2" key="2">
    <citation type="journal article" date="2015" name="Data Brief">
        <title>Shoot transcriptome of the giant reed, Arundo donax.</title>
        <authorList>
            <person name="Barrero R.A."/>
            <person name="Guerrero F.D."/>
            <person name="Moolhuijzen P."/>
            <person name="Goolsby J.A."/>
            <person name="Tidwell J."/>
            <person name="Bellgard S.E."/>
            <person name="Bellgard M.I."/>
        </authorList>
    </citation>
    <scope>NUCLEOTIDE SEQUENCE</scope>
    <source>
        <tissue evidence="2">Shoot tissue taken approximately 20 cm above the soil surface</tissue>
    </source>
</reference>
<proteinExistence type="predicted"/>
<accession>A0A0A9D697</accession>
<evidence type="ECO:0000256" key="1">
    <source>
        <dbReference type="SAM" id="MobiDB-lite"/>
    </source>
</evidence>
<name>A0A0A9D697_ARUDO</name>
<organism evidence="2">
    <name type="scientific">Arundo donax</name>
    <name type="common">Giant reed</name>
    <name type="synonym">Donax arundinaceus</name>
    <dbReference type="NCBI Taxonomy" id="35708"/>
    <lineage>
        <taxon>Eukaryota</taxon>
        <taxon>Viridiplantae</taxon>
        <taxon>Streptophyta</taxon>
        <taxon>Embryophyta</taxon>
        <taxon>Tracheophyta</taxon>
        <taxon>Spermatophyta</taxon>
        <taxon>Magnoliopsida</taxon>
        <taxon>Liliopsida</taxon>
        <taxon>Poales</taxon>
        <taxon>Poaceae</taxon>
        <taxon>PACMAD clade</taxon>
        <taxon>Arundinoideae</taxon>
        <taxon>Arundineae</taxon>
        <taxon>Arundo</taxon>
    </lineage>
</organism>
<feature type="compositionally biased region" description="Low complexity" evidence="1">
    <location>
        <begin position="20"/>
        <end position="33"/>
    </location>
</feature>